<organism evidence="1 2">
    <name type="scientific">Faecalibacterium prausnitzii</name>
    <dbReference type="NCBI Taxonomy" id="853"/>
    <lineage>
        <taxon>Bacteria</taxon>
        <taxon>Bacillati</taxon>
        <taxon>Bacillota</taxon>
        <taxon>Clostridia</taxon>
        <taxon>Eubacteriales</taxon>
        <taxon>Oscillospiraceae</taxon>
        <taxon>Faecalibacterium</taxon>
    </lineage>
</organism>
<dbReference type="Pfam" id="PF05973">
    <property type="entry name" value="Gp49"/>
    <property type="match status" value="1"/>
</dbReference>
<dbReference type="InterPro" id="IPR009241">
    <property type="entry name" value="HigB-like"/>
</dbReference>
<evidence type="ECO:0000313" key="1">
    <source>
        <dbReference type="EMBL" id="ATL89851.1"/>
    </source>
</evidence>
<sequence>MGPFVVEFYETRDGQRPAEDFLDELDIKMRSKLVMTLKVLQEQGNRLREPYSKHLDDGIFEIRGKVGTDISRVMYFFYYGGRIILTNGFVKKTQKTPKSEIERAKQYRKDFLEREGESDENTGSVFE</sequence>
<name>A0A291TA40_9FIRM</name>
<dbReference type="AlphaFoldDB" id="A0A291TA40"/>
<evidence type="ECO:0000313" key="2">
    <source>
        <dbReference type="Proteomes" id="UP000223709"/>
    </source>
</evidence>
<gene>
    <name evidence="1" type="ORF">CRH10_05865</name>
</gene>
<dbReference type="Proteomes" id="UP000223709">
    <property type="component" value="Chromosome"/>
</dbReference>
<dbReference type="EMBL" id="CP023819">
    <property type="protein sequence ID" value="ATL89851.1"/>
    <property type="molecule type" value="Genomic_DNA"/>
</dbReference>
<dbReference type="RefSeq" id="WP_098923421.1">
    <property type="nucleotide sequence ID" value="NZ_CP023819.1"/>
</dbReference>
<reference evidence="1 2" key="1">
    <citation type="submission" date="2017-10" db="EMBL/GenBank/DDBJ databases">
        <title>Complete Genome Sequence of Faecalibacterium prausnitzii isolated from the gut of healthy adult Indian.</title>
        <authorList>
            <person name="Bag S."/>
            <person name="Ghosh T.S."/>
            <person name="Das B."/>
        </authorList>
    </citation>
    <scope>NUCLEOTIDE SEQUENCE [LARGE SCALE GENOMIC DNA]</scope>
    <source>
        <strain evidence="1 2">Indica</strain>
    </source>
</reference>
<proteinExistence type="predicted"/>
<accession>A0A291TA40</accession>
<protein>
    <submittedName>
        <fullName evidence="1">Addiction module toxin RelE</fullName>
    </submittedName>
</protein>